<sequence length="748" mass="84849">MFRCPVPGCGSVLRNRTGYTQHIKLKHPDWEPDMPLRPVDYDSDSDDEDRGPLADPAANENEQDIGAVAEASANTAFQNAATEQFEAQFSDEEHSQTGPSSHNSRDDSDVGGSDDSHDEDQSEDQDEQSDDAEEQSDDDISRRPVDCNGKRLPTGAIPSPSPARDKNDWFPYRDRAAFELADLLYATEQMSAGNINSLLDIWAADLARYQASPPFRTQADMYCSIDDTPLGGVKWESFTISYDGPRPEGDVPTWMTDKHSIYFRNPLKIVHGMLSNPDFKDEIDYAPLRVHGPDGKRHLRNFMSGEWAWRQANIISQKESCVDASFVPIILGSDKTTVSVATGQNEYWPLYCSIGNVHNNVRRAHRNAVEVIAFLAIPKTDKKHADDANFRKFRRQLFHTSLSNILSPLRQWMEDPEIVRCGDGHFRKVIYGIGPYIADYPEQALLACTVQGWCPVCANPKDDLDRDGALLRTREHTEFLVREFELGDLWHSYGVVGDIVPFTNDFPRADIHQLISPDILHQLIKGTFKDHLVSWVEQALKLEHGESKASEILTEIDRRIAVVPAFSKLRHFHEGRGFKQWTGDDSKALMKVYLPAIDGLVSADIVRTIRAFLEFCYLVRRDVHMEASIAEVQEALDSFHQHRKIFVTLEVRDDFSLPRQHSLVHYVDKIWEFAAPNGLCSSITESKHIKAVKEPWRRSNRYEALEQMLMTNQRLGKLAAARVDFKERGMLDDSIFKAKKKVSGKFSS</sequence>
<dbReference type="PROSITE" id="PS00028">
    <property type="entry name" value="ZINC_FINGER_C2H2_1"/>
    <property type="match status" value="1"/>
</dbReference>
<organism evidence="4 5">
    <name type="scientific">Trametes pubescens</name>
    <name type="common">White-rot fungus</name>
    <dbReference type="NCBI Taxonomy" id="154538"/>
    <lineage>
        <taxon>Eukaryota</taxon>
        <taxon>Fungi</taxon>
        <taxon>Dikarya</taxon>
        <taxon>Basidiomycota</taxon>
        <taxon>Agaricomycotina</taxon>
        <taxon>Agaricomycetes</taxon>
        <taxon>Polyporales</taxon>
        <taxon>Polyporaceae</taxon>
        <taxon>Trametes</taxon>
    </lineage>
</organism>
<evidence type="ECO:0000313" key="4">
    <source>
        <dbReference type="EMBL" id="OJT05052.1"/>
    </source>
</evidence>
<evidence type="ECO:0000256" key="2">
    <source>
        <dbReference type="SAM" id="MobiDB-lite"/>
    </source>
</evidence>
<feature type="domain" description="C2H2-type" evidence="3">
    <location>
        <begin position="2"/>
        <end position="32"/>
    </location>
</feature>
<proteinExistence type="predicted"/>
<dbReference type="InterPro" id="IPR013087">
    <property type="entry name" value="Znf_C2H2_type"/>
</dbReference>
<feature type="compositionally biased region" description="Acidic residues" evidence="2">
    <location>
        <begin position="116"/>
        <end position="138"/>
    </location>
</feature>
<keyword evidence="5" id="KW-1185">Reference proteome</keyword>
<name>A0A1M2VBS7_TRAPU</name>
<dbReference type="InterPro" id="IPR041078">
    <property type="entry name" value="Plavaka"/>
</dbReference>
<reference evidence="4 5" key="1">
    <citation type="submission" date="2016-10" db="EMBL/GenBank/DDBJ databases">
        <title>Genome sequence of the basidiomycete white-rot fungus Trametes pubescens.</title>
        <authorList>
            <person name="Makela M.R."/>
            <person name="Granchi Z."/>
            <person name="Peng M."/>
            <person name="De Vries R.P."/>
            <person name="Grigoriev I."/>
            <person name="Riley R."/>
            <person name="Hilden K."/>
        </authorList>
    </citation>
    <scope>NUCLEOTIDE SEQUENCE [LARGE SCALE GENOMIC DNA]</scope>
    <source>
        <strain evidence="4 5">FBCC735</strain>
    </source>
</reference>
<dbReference type="STRING" id="154538.A0A1M2VBS7"/>
<comment type="caution">
    <text evidence="4">The sequence shown here is derived from an EMBL/GenBank/DDBJ whole genome shotgun (WGS) entry which is preliminary data.</text>
</comment>
<dbReference type="EMBL" id="MNAD01001491">
    <property type="protein sequence ID" value="OJT05052.1"/>
    <property type="molecule type" value="Genomic_DNA"/>
</dbReference>
<keyword evidence="1" id="KW-0479">Metal-binding</keyword>
<feature type="compositionally biased region" description="Basic and acidic residues" evidence="2">
    <location>
        <begin position="139"/>
        <end position="149"/>
    </location>
</feature>
<dbReference type="PROSITE" id="PS50157">
    <property type="entry name" value="ZINC_FINGER_C2H2_2"/>
    <property type="match status" value="1"/>
</dbReference>
<dbReference type="GO" id="GO:0008270">
    <property type="term" value="F:zinc ion binding"/>
    <property type="evidence" value="ECO:0007669"/>
    <property type="project" value="UniProtKB-KW"/>
</dbReference>
<keyword evidence="1" id="KW-0862">Zinc</keyword>
<dbReference type="SMART" id="SM00355">
    <property type="entry name" value="ZnF_C2H2"/>
    <property type="match status" value="1"/>
</dbReference>
<evidence type="ECO:0000313" key="5">
    <source>
        <dbReference type="Proteomes" id="UP000184267"/>
    </source>
</evidence>
<evidence type="ECO:0000259" key="3">
    <source>
        <dbReference type="PROSITE" id="PS50157"/>
    </source>
</evidence>
<accession>A0A1M2VBS7</accession>
<evidence type="ECO:0000256" key="1">
    <source>
        <dbReference type="PROSITE-ProRule" id="PRU00042"/>
    </source>
</evidence>
<feature type="compositionally biased region" description="Polar residues" evidence="2">
    <location>
        <begin position="72"/>
        <end position="87"/>
    </location>
</feature>
<dbReference type="AlphaFoldDB" id="A0A1M2VBS7"/>
<protein>
    <recommendedName>
        <fullName evidence="3">C2H2-type domain-containing protein</fullName>
    </recommendedName>
</protein>
<feature type="region of interest" description="Disordered" evidence="2">
    <location>
        <begin position="26"/>
        <end position="169"/>
    </location>
</feature>
<dbReference type="OMA" id="LCELWAC"/>
<keyword evidence="1" id="KW-0863">Zinc-finger</keyword>
<dbReference type="Proteomes" id="UP000184267">
    <property type="component" value="Unassembled WGS sequence"/>
</dbReference>
<gene>
    <name evidence="4" type="ORF">TRAPUB_4117</name>
</gene>
<dbReference type="Pfam" id="PF18759">
    <property type="entry name" value="Plavaka"/>
    <property type="match status" value="1"/>
</dbReference>
<dbReference type="OrthoDB" id="3199698at2759"/>